<dbReference type="AlphaFoldDB" id="A0A2V3PMN6"/>
<reference evidence="1 2" key="1">
    <citation type="submission" date="2018-03" db="EMBL/GenBank/DDBJ databases">
        <title>Genomic Encyclopedia of Archaeal and Bacterial Type Strains, Phase II (KMG-II): from individual species to whole genera.</title>
        <authorList>
            <person name="Goeker M."/>
        </authorList>
    </citation>
    <scope>NUCLEOTIDE SEQUENCE [LARGE SCALE GENOMIC DNA]</scope>
    <source>
        <strain evidence="1 2">DSM 100214</strain>
    </source>
</reference>
<dbReference type="Proteomes" id="UP000247973">
    <property type="component" value="Unassembled WGS sequence"/>
</dbReference>
<proteinExistence type="predicted"/>
<evidence type="ECO:0000313" key="1">
    <source>
        <dbReference type="EMBL" id="PXV61996.1"/>
    </source>
</evidence>
<keyword evidence="2" id="KW-1185">Reference proteome</keyword>
<sequence length="39" mass="4584">MTFVIEDHNYLFRVVLGYSYLFAAFLENNKLLLLEKTSA</sequence>
<comment type="caution">
    <text evidence="1">The sequence shown here is derived from an EMBL/GenBank/DDBJ whole genome shotgun (WGS) entry which is preliminary data.</text>
</comment>
<name>A0A2V3PMN6_9BACT</name>
<gene>
    <name evidence="1" type="ORF">CLV62_12339</name>
</gene>
<evidence type="ECO:0000313" key="2">
    <source>
        <dbReference type="Proteomes" id="UP000247973"/>
    </source>
</evidence>
<protein>
    <submittedName>
        <fullName evidence="1">Uncharacterized protein</fullName>
    </submittedName>
</protein>
<dbReference type="EMBL" id="QICL01000023">
    <property type="protein sequence ID" value="PXV61996.1"/>
    <property type="molecule type" value="Genomic_DNA"/>
</dbReference>
<organism evidence="1 2">
    <name type="scientific">Dysgonomonas alginatilytica</name>
    <dbReference type="NCBI Taxonomy" id="1605892"/>
    <lineage>
        <taxon>Bacteria</taxon>
        <taxon>Pseudomonadati</taxon>
        <taxon>Bacteroidota</taxon>
        <taxon>Bacteroidia</taxon>
        <taxon>Bacteroidales</taxon>
        <taxon>Dysgonomonadaceae</taxon>
        <taxon>Dysgonomonas</taxon>
    </lineage>
</organism>
<accession>A0A2V3PMN6</accession>